<gene>
    <name evidence="1" type="ORF">ABQJ54_10415</name>
</gene>
<protein>
    <recommendedName>
        <fullName evidence="3">CopG family transcriptional regulator</fullName>
    </recommendedName>
</protein>
<keyword evidence="2" id="KW-1185">Reference proteome</keyword>
<sequence length="78" mass="8522">MRTTLQLDEDVLAAARALAEQQGRTLGEVVSELARKGLAPAAAPQFRNGIRLMPVRLDAKPMTLEQINALRDDAPWSP</sequence>
<reference evidence="1 2" key="1">
    <citation type="submission" date="2024-06" db="EMBL/GenBank/DDBJ databases">
        <authorList>
            <person name="Woo H."/>
        </authorList>
    </citation>
    <scope>NUCLEOTIDE SEQUENCE [LARGE SCALE GENOMIC DNA]</scope>
    <source>
        <strain evidence="1 2">Si-c</strain>
    </source>
</reference>
<proteinExistence type="predicted"/>
<name>A0ABV3QEA3_9GAMM</name>
<evidence type="ECO:0000313" key="1">
    <source>
        <dbReference type="EMBL" id="MEW9572168.1"/>
    </source>
</evidence>
<dbReference type="RefSeq" id="WP_367854223.1">
    <property type="nucleotide sequence ID" value="NZ_JBFOHK010000002.1"/>
</dbReference>
<evidence type="ECO:0000313" key="2">
    <source>
        <dbReference type="Proteomes" id="UP001556220"/>
    </source>
</evidence>
<dbReference type="EMBL" id="JBFOHK010000002">
    <property type="protein sequence ID" value="MEW9572168.1"/>
    <property type="molecule type" value="Genomic_DNA"/>
</dbReference>
<comment type="caution">
    <text evidence="1">The sequence shown here is derived from an EMBL/GenBank/DDBJ whole genome shotgun (WGS) entry which is preliminary data.</text>
</comment>
<evidence type="ECO:0008006" key="3">
    <source>
        <dbReference type="Google" id="ProtNLM"/>
    </source>
</evidence>
<organism evidence="1 2">
    <name type="scientific">Rhodanobacter lycopersici</name>
    <dbReference type="NCBI Taxonomy" id="3162487"/>
    <lineage>
        <taxon>Bacteria</taxon>
        <taxon>Pseudomonadati</taxon>
        <taxon>Pseudomonadota</taxon>
        <taxon>Gammaproteobacteria</taxon>
        <taxon>Lysobacterales</taxon>
        <taxon>Rhodanobacteraceae</taxon>
        <taxon>Rhodanobacter</taxon>
    </lineage>
</organism>
<accession>A0ABV3QEA3</accession>
<dbReference type="Proteomes" id="UP001556220">
    <property type="component" value="Unassembled WGS sequence"/>
</dbReference>